<proteinExistence type="predicted"/>
<protein>
    <submittedName>
        <fullName evidence="1">Uncharacterized protein</fullName>
    </submittedName>
</protein>
<gene>
    <name evidence="1" type="ORF">BDA96_08G169700</name>
</gene>
<dbReference type="AlphaFoldDB" id="A0A921QGC4"/>
<sequence length="62" mass="6979">MRLEKICSICPMFPFFDLLAGPQWDPVLRSFCLLYRNGNSVLRICIVLGLLLSSGSSRNIFG</sequence>
<dbReference type="EMBL" id="CM027687">
    <property type="protein sequence ID" value="KAG0521539.1"/>
    <property type="molecule type" value="Genomic_DNA"/>
</dbReference>
<dbReference type="Proteomes" id="UP000807115">
    <property type="component" value="Chromosome 8"/>
</dbReference>
<accession>A0A921QGC4</accession>
<comment type="caution">
    <text evidence="1">The sequence shown here is derived from an EMBL/GenBank/DDBJ whole genome shotgun (WGS) entry which is preliminary data.</text>
</comment>
<evidence type="ECO:0000313" key="1">
    <source>
        <dbReference type="EMBL" id="KAG0521539.1"/>
    </source>
</evidence>
<reference evidence="1" key="1">
    <citation type="journal article" date="2019" name="BMC Genomics">
        <title>A new reference genome for Sorghum bicolor reveals high levels of sequence similarity between sweet and grain genotypes: implications for the genetics of sugar metabolism.</title>
        <authorList>
            <person name="Cooper E.A."/>
            <person name="Brenton Z.W."/>
            <person name="Flinn B.S."/>
            <person name="Jenkins J."/>
            <person name="Shu S."/>
            <person name="Flowers D."/>
            <person name="Luo F."/>
            <person name="Wang Y."/>
            <person name="Xia P."/>
            <person name="Barry K."/>
            <person name="Daum C."/>
            <person name="Lipzen A."/>
            <person name="Yoshinaga Y."/>
            <person name="Schmutz J."/>
            <person name="Saski C."/>
            <person name="Vermerris W."/>
            <person name="Kresovich S."/>
        </authorList>
    </citation>
    <scope>NUCLEOTIDE SEQUENCE</scope>
</reference>
<reference evidence="1" key="2">
    <citation type="submission" date="2020-10" db="EMBL/GenBank/DDBJ databases">
        <authorList>
            <person name="Cooper E.A."/>
            <person name="Brenton Z.W."/>
            <person name="Flinn B.S."/>
            <person name="Jenkins J."/>
            <person name="Shu S."/>
            <person name="Flowers D."/>
            <person name="Luo F."/>
            <person name="Wang Y."/>
            <person name="Xia P."/>
            <person name="Barry K."/>
            <person name="Daum C."/>
            <person name="Lipzen A."/>
            <person name="Yoshinaga Y."/>
            <person name="Schmutz J."/>
            <person name="Saski C."/>
            <person name="Vermerris W."/>
            <person name="Kresovich S."/>
        </authorList>
    </citation>
    <scope>NUCLEOTIDE SEQUENCE</scope>
</reference>
<organism evidence="1 2">
    <name type="scientific">Sorghum bicolor</name>
    <name type="common">Sorghum</name>
    <name type="synonym">Sorghum vulgare</name>
    <dbReference type="NCBI Taxonomy" id="4558"/>
    <lineage>
        <taxon>Eukaryota</taxon>
        <taxon>Viridiplantae</taxon>
        <taxon>Streptophyta</taxon>
        <taxon>Embryophyta</taxon>
        <taxon>Tracheophyta</taxon>
        <taxon>Spermatophyta</taxon>
        <taxon>Magnoliopsida</taxon>
        <taxon>Liliopsida</taxon>
        <taxon>Poales</taxon>
        <taxon>Poaceae</taxon>
        <taxon>PACMAD clade</taxon>
        <taxon>Panicoideae</taxon>
        <taxon>Andropogonodae</taxon>
        <taxon>Andropogoneae</taxon>
        <taxon>Sorghinae</taxon>
        <taxon>Sorghum</taxon>
    </lineage>
</organism>
<name>A0A921QGC4_SORBI</name>
<evidence type="ECO:0000313" key="2">
    <source>
        <dbReference type="Proteomes" id="UP000807115"/>
    </source>
</evidence>